<evidence type="ECO:0000313" key="5">
    <source>
        <dbReference type="Proteomes" id="UP001597262"/>
    </source>
</evidence>
<dbReference type="InterPro" id="IPR002410">
    <property type="entry name" value="Peptidase_S33"/>
</dbReference>
<organism evidence="4 5">
    <name type="scientific">Paenibacillus puldeungensis</name>
    <dbReference type="NCBI Taxonomy" id="696536"/>
    <lineage>
        <taxon>Bacteria</taxon>
        <taxon>Bacillati</taxon>
        <taxon>Bacillota</taxon>
        <taxon>Bacilli</taxon>
        <taxon>Bacillales</taxon>
        <taxon>Paenibacillaceae</taxon>
        <taxon>Paenibacillus</taxon>
    </lineage>
</organism>
<dbReference type="Gene3D" id="3.40.50.1820">
    <property type="entry name" value="alpha/beta hydrolase"/>
    <property type="match status" value="1"/>
</dbReference>
<keyword evidence="5" id="KW-1185">Reference proteome</keyword>
<comment type="similarity">
    <text evidence="1">Belongs to the peptidase S33 family.</text>
</comment>
<evidence type="ECO:0000313" key="4">
    <source>
        <dbReference type="EMBL" id="MFD1174717.1"/>
    </source>
</evidence>
<dbReference type="PRINTS" id="PR00793">
    <property type="entry name" value="PROAMNOPTASE"/>
</dbReference>
<dbReference type="SUPFAM" id="SSF53474">
    <property type="entry name" value="alpha/beta-Hydrolases"/>
    <property type="match status" value="1"/>
</dbReference>
<dbReference type="InterPro" id="IPR000073">
    <property type="entry name" value="AB_hydrolase_1"/>
</dbReference>
<comment type="caution">
    <text evidence="4">The sequence shown here is derived from an EMBL/GenBank/DDBJ whole genome shotgun (WGS) entry which is preliminary data.</text>
</comment>
<dbReference type="EMBL" id="JBHTLM010000001">
    <property type="protein sequence ID" value="MFD1174717.1"/>
    <property type="molecule type" value="Genomic_DNA"/>
</dbReference>
<evidence type="ECO:0000256" key="1">
    <source>
        <dbReference type="ARBA" id="ARBA00010088"/>
    </source>
</evidence>
<protein>
    <submittedName>
        <fullName evidence="4">Alpha/beta fold hydrolase</fullName>
    </submittedName>
</protein>
<gene>
    <name evidence="4" type="ORF">ACFQ3W_00135</name>
</gene>
<dbReference type="InterPro" id="IPR050266">
    <property type="entry name" value="AB_hydrolase_sf"/>
</dbReference>
<evidence type="ECO:0000259" key="3">
    <source>
        <dbReference type="Pfam" id="PF00561"/>
    </source>
</evidence>
<evidence type="ECO:0000256" key="2">
    <source>
        <dbReference type="ARBA" id="ARBA00022801"/>
    </source>
</evidence>
<dbReference type="Proteomes" id="UP001597262">
    <property type="component" value="Unassembled WGS sequence"/>
</dbReference>
<accession>A0ABW3RR55</accession>
<dbReference type="RefSeq" id="WP_379315397.1">
    <property type="nucleotide sequence ID" value="NZ_JBHTLM010000001.1"/>
</dbReference>
<sequence length="262" mass="30119">MRHRPVCIVVHGGPGSDHADFKPWLSPLANDLQIIYMDLRSNGQSDRVDPAICTLEQLADDIEALRIYLGLEKFTLLGHSFGGMVAQVYAARYPESLNKLVLVCTAPSYDFYKEALTYAQKVASPEQLQFIPDLFEGRIEDEPHLIRWWDLCYDLYFHTHDEELMRETGNRPIGSLEVSNYTFKHFMPQYDVRPKLPSVHVETLIVGAKYDWITPVSQSEEIYRLLPKSRLVIFEHSGHMPFIEENEGFIDLVSGFIVGEQK</sequence>
<dbReference type="PANTHER" id="PTHR43798:SF31">
    <property type="entry name" value="AB HYDROLASE SUPERFAMILY PROTEIN YCLE"/>
    <property type="match status" value="1"/>
</dbReference>
<feature type="domain" description="AB hydrolase-1" evidence="3">
    <location>
        <begin position="8"/>
        <end position="245"/>
    </location>
</feature>
<dbReference type="PRINTS" id="PR00111">
    <property type="entry name" value="ABHYDROLASE"/>
</dbReference>
<dbReference type="InterPro" id="IPR029058">
    <property type="entry name" value="AB_hydrolase_fold"/>
</dbReference>
<dbReference type="Pfam" id="PF00561">
    <property type="entry name" value="Abhydrolase_1"/>
    <property type="match status" value="1"/>
</dbReference>
<dbReference type="PANTHER" id="PTHR43798">
    <property type="entry name" value="MONOACYLGLYCEROL LIPASE"/>
    <property type="match status" value="1"/>
</dbReference>
<reference evidence="5" key="1">
    <citation type="journal article" date="2019" name="Int. J. Syst. Evol. Microbiol.">
        <title>The Global Catalogue of Microorganisms (GCM) 10K type strain sequencing project: providing services to taxonomists for standard genome sequencing and annotation.</title>
        <authorList>
            <consortium name="The Broad Institute Genomics Platform"/>
            <consortium name="The Broad Institute Genome Sequencing Center for Infectious Disease"/>
            <person name="Wu L."/>
            <person name="Ma J."/>
        </authorList>
    </citation>
    <scope>NUCLEOTIDE SEQUENCE [LARGE SCALE GENOMIC DNA]</scope>
    <source>
        <strain evidence="5">CCUG 59189</strain>
    </source>
</reference>
<dbReference type="GO" id="GO:0016787">
    <property type="term" value="F:hydrolase activity"/>
    <property type="evidence" value="ECO:0007669"/>
    <property type="project" value="UniProtKB-KW"/>
</dbReference>
<proteinExistence type="inferred from homology"/>
<keyword evidence="2 4" id="KW-0378">Hydrolase</keyword>
<name>A0ABW3RR55_9BACL</name>